<dbReference type="PROSITE" id="PS50025">
    <property type="entry name" value="LAM_G_DOMAIN"/>
    <property type="match status" value="2"/>
</dbReference>
<dbReference type="SUPFAM" id="SSF57196">
    <property type="entry name" value="EGF/Laminin"/>
    <property type="match status" value="1"/>
</dbReference>
<dbReference type="AlphaFoldDB" id="T1JYY4"/>
<dbReference type="Gene3D" id="2.10.25.10">
    <property type="entry name" value="Laminin"/>
    <property type="match status" value="3"/>
</dbReference>
<dbReference type="STRING" id="32264.T1JYY4"/>
<dbReference type="SMART" id="SM00181">
    <property type="entry name" value="EGF"/>
    <property type="match status" value="3"/>
</dbReference>
<dbReference type="InterPro" id="IPR050372">
    <property type="entry name" value="Neurexin-related_CASP"/>
</dbReference>
<gene>
    <name evidence="7" type="primary">107371906</name>
</gene>
<dbReference type="PROSITE" id="PS01186">
    <property type="entry name" value="EGF_2"/>
    <property type="match status" value="1"/>
</dbReference>
<dbReference type="PROSITE" id="PS00022">
    <property type="entry name" value="EGF_1"/>
    <property type="match status" value="2"/>
</dbReference>
<evidence type="ECO:0000259" key="5">
    <source>
        <dbReference type="PROSITE" id="PS50025"/>
    </source>
</evidence>
<evidence type="ECO:0000259" key="6">
    <source>
        <dbReference type="PROSITE" id="PS50026"/>
    </source>
</evidence>
<evidence type="ECO:0000256" key="1">
    <source>
        <dbReference type="ARBA" id="ARBA00023157"/>
    </source>
</evidence>
<dbReference type="EnsemblMetazoa" id="tetur03g02000.1">
    <property type="protein sequence ID" value="tetur03g02000.1"/>
    <property type="gene ID" value="tetur03g02000"/>
</dbReference>
<keyword evidence="1 2" id="KW-1015">Disulfide bond</keyword>
<feature type="domain" description="Laminin G" evidence="5">
    <location>
        <begin position="188"/>
        <end position="366"/>
    </location>
</feature>
<feature type="domain" description="EGF-like" evidence="6">
    <location>
        <begin position="143"/>
        <end position="183"/>
    </location>
</feature>
<dbReference type="InterPro" id="IPR013320">
    <property type="entry name" value="ConA-like_dom_sf"/>
</dbReference>
<feature type="disulfide bond" evidence="2">
    <location>
        <begin position="394"/>
        <end position="403"/>
    </location>
</feature>
<dbReference type="GO" id="GO:0005509">
    <property type="term" value="F:calcium ion binding"/>
    <property type="evidence" value="ECO:0007669"/>
    <property type="project" value="InterPro"/>
</dbReference>
<evidence type="ECO:0000313" key="7">
    <source>
        <dbReference type="EnsemblMetazoa" id="tetur03g02000.1"/>
    </source>
</evidence>
<evidence type="ECO:0000313" key="8">
    <source>
        <dbReference type="Proteomes" id="UP000015104"/>
    </source>
</evidence>
<name>T1JYY4_TETUR</name>
<dbReference type="InterPro" id="IPR001881">
    <property type="entry name" value="EGF-like_Ca-bd_dom"/>
</dbReference>
<evidence type="ECO:0000256" key="3">
    <source>
        <dbReference type="SAM" id="MobiDB-lite"/>
    </source>
</evidence>
<dbReference type="Pfam" id="PF00008">
    <property type="entry name" value="EGF"/>
    <property type="match status" value="1"/>
</dbReference>
<dbReference type="HOGENOM" id="CLU_412425_0_0_1"/>
<feature type="region of interest" description="Disordered" evidence="3">
    <location>
        <begin position="95"/>
        <end position="118"/>
    </location>
</feature>
<dbReference type="OMA" id="AHKSMQV"/>
<feature type="compositionally biased region" description="Low complexity" evidence="3">
    <location>
        <begin position="597"/>
        <end position="639"/>
    </location>
</feature>
<accession>T1JYY4</accession>
<keyword evidence="2" id="KW-0245">EGF-like domain</keyword>
<dbReference type="Gene3D" id="2.60.120.200">
    <property type="match status" value="2"/>
</dbReference>
<feature type="region of interest" description="Disordered" evidence="3">
    <location>
        <begin position="595"/>
        <end position="643"/>
    </location>
</feature>
<dbReference type="PANTHER" id="PTHR15036">
    <property type="entry name" value="PIKACHURIN-LIKE PROTEIN"/>
    <property type="match status" value="1"/>
</dbReference>
<protein>
    <recommendedName>
        <fullName evidence="9">EGF-like domain-containing protein</fullName>
    </recommendedName>
</protein>
<dbReference type="SMART" id="SM00179">
    <property type="entry name" value="EGF_CA"/>
    <property type="match status" value="2"/>
</dbReference>
<dbReference type="SMART" id="SM00282">
    <property type="entry name" value="LamG"/>
    <property type="match status" value="2"/>
</dbReference>
<dbReference type="EMBL" id="CAEY01001109">
    <property type="status" value="NOT_ANNOTATED_CDS"/>
    <property type="molecule type" value="Genomic_DNA"/>
</dbReference>
<evidence type="ECO:0000256" key="4">
    <source>
        <dbReference type="SAM" id="Phobius"/>
    </source>
</evidence>
<dbReference type="OrthoDB" id="6515763at2759"/>
<dbReference type="InterPro" id="IPR000742">
    <property type="entry name" value="EGF"/>
</dbReference>
<organism evidence="7 8">
    <name type="scientific">Tetranychus urticae</name>
    <name type="common">Two-spotted spider mite</name>
    <dbReference type="NCBI Taxonomy" id="32264"/>
    <lineage>
        <taxon>Eukaryota</taxon>
        <taxon>Metazoa</taxon>
        <taxon>Ecdysozoa</taxon>
        <taxon>Arthropoda</taxon>
        <taxon>Chelicerata</taxon>
        <taxon>Arachnida</taxon>
        <taxon>Acari</taxon>
        <taxon>Acariformes</taxon>
        <taxon>Trombidiformes</taxon>
        <taxon>Prostigmata</taxon>
        <taxon>Eleutherengona</taxon>
        <taxon>Raphignathae</taxon>
        <taxon>Tetranychoidea</taxon>
        <taxon>Tetranychidae</taxon>
        <taxon>Tetranychus</taxon>
    </lineage>
</organism>
<keyword evidence="4" id="KW-0472">Membrane</keyword>
<keyword evidence="4" id="KW-0812">Transmembrane</keyword>
<feature type="domain" description="Laminin G" evidence="5">
    <location>
        <begin position="409"/>
        <end position="590"/>
    </location>
</feature>
<sequence>MVSTILIRIKSPIIMYISLLILLNCTIISTLGESIEPEILFEAAFQGECHSNGPCQHLCFDLHDGTFECACHPGYILSDNGYSCLENSIAQEKRHQRKMKPNSSSSSLPSSLSSKDLSGRNRVLQEVNDLTRFNGKPQYHDAIYYSCESIECEAGGSCVENEDYHDHRVRCRCPLGRGGFFCEKPMEVRFPRFRGRSYLALPTLRDAHKSMKVTIEFRPEYHEGVLLYSGENQNLEGDYIAIVLNQGFVEFRFDCGMGEGVIASETPVILNSWNRLTIYRDGWSAWLQLNQERQIPGQSQGLFSRITFKLELFLGGSPNISLISARANSRLGFVGCVRKLEINGHSYDFRSDSRGDAIDGVDTDECNSDVCSNTSCLNGGQCVATSPERWICMCPLGFAGNHCERRSDFTIPSFNGSSYLQFTGLKETCLSFFEIQMIFKPRMPNGVLLYNGNRLDARGDFISINLVNGFIEFRFDLGSGPAIIKSREPVELNQWHSLLVTRTGQQGWLQIDNQPIVSGSSLGGYTQLSLSLNLFLGGVSDVKDVSSNSAISDSFSGCIKKITINGRLLMFLDEVLSGVNVIDCPNRHHCSNHHRCSTSSFVPSFSSSSSSTRSTKLSSPSLSSPLTSISSSSSLSSSPLNKRSFRKSTDSVIDSSRFINNHFNPF</sequence>
<keyword evidence="8" id="KW-1185">Reference proteome</keyword>
<feature type="disulfide bond" evidence="2">
    <location>
        <begin position="173"/>
        <end position="182"/>
    </location>
</feature>
<evidence type="ECO:0000256" key="2">
    <source>
        <dbReference type="PROSITE-ProRule" id="PRU00076"/>
    </source>
</evidence>
<dbReference type="eggNOG" id="KOG3509">
    <property type="taxonomic scope" value="Eukaryota"/>
</dbReference>
<feature type="transmembrane region" description="Helical" evidence="4">
    <location>
        <begin position="12"/>
        <end position="32"/>
    </location>
</feature>
<reference evidence="7" key="2">
    <citation type="submission" date="2015-06" db="UniProtKB">
        <authorList>
            <consortium name="EnsemblMetazoa"/>
        </authorList>
    </citation>
    <scope>IDENTIFICATION</scope>
</reference>
<dbReference type="Pfam" id="PF00054">
    <property type="entry name" value="Laminin_G_1"/>
    <property type="match status" value="2"/>
</dbReference>
<dbReference type="CDD" id="cd00053">
    <property type="entry name" value="EGF"/>
    <property type="match status" value="1"/>
</dbReference>
<evidence type="ECO:0008006" key="9">
    <source>
        <dbReference type="Google" id="ProtNLM"/>
    </source>
</evidence>
<dbReference type="PANTHER" id="PTHR15036:SF85">
    <property type="entry name" value="SP2353, ISOFORM A"/>
    <property type="match status" value="1"/>
</dbReference>
<dbReference type="GO" id="GO:0048513">
    <property type="term" value="P:animal organ development"/>
    <property type="evidence" value="ECO:0007669"/>
    <property type="project" value="UniProtKB-ARBA"/>
</dbReference>
<dbReference type="KEGG" id="tut:107371906"/>
<dbReference type="PROSITE" id="PS50026">
    <property type="entry name" value="EGF_3"/>
    <property type="match status" value="2"/>
</dbReference>
<dbReference type="CDD" id="cd00110">
    <property type="entry name" value="LamG"/>
    <property type="match status" value="2"/>
</dbReference>
<feature type="domain" description="EGF-like" evidence="6">
    <location>
        <begin position="367"/>
        <end position="404"/>
    </location>
</feature>
<proteinExistence type="predicted"/>
<keyword evidence="4" id="KW-1133">Transmembrane helix</keyword>
<dbReference type="Proteomes" id="UP000015104">
    <property type="component" value="Unassembled WGS sequence"/>
</dbReference>
<comment type="caution">
    <text evidence="2">Lacks conserved residue(s) required for the propagation of feature annotation.</text>
</comment>
<reference evidence="8" key="1">
    <citation type="submission" date="2011-08" db="EMBL/GenBank/DDBJ databases">
        <authorList>
            <person name="Rombauts S."/>
        </authorList>
    </citation>
    <scope>NUCLEOTIDE SEQUENCE</scope>
    <source>
        <strain evidence="8">London</strain>
    </source>
</reference>
<dbReference type="GO" id="GO:0016020">
    <property type="term" value="C:membrane"/>
    <property type="evidence" value="ECO:0007669"/>
    <property type="project" value="UniProtKB-SubCell"/>
</dbReference>
<dbReference type="SUPFAM" id="SSF49899">
    <property type="entry name" value="Concanavalin A-like lectins/glucanases"/>
    <property type="match status" value="2"/>
</dbReference>
<feature type="compositionally biased region" description="Low complexity" evidence="3">
    <location>
        <begin position="103"/>
        <end position="116"/>
    </location>
</feature>
<dbReference type="CDD" id="cd00054">
    <property type="entry name" value="EGF_CA"/>
    <property type="match status" value="1"/>
</dbReference>
<dbReference type="InterPro" id="IPR001791">
    <property type="entry name" value="Laminin_G"/>
</dbReference>